<dbReference type="InterPro" id="IPR036259">
    <property type="entry name" value="MFS_trans_sf"/>
</dbReference>
<feature type="transmembrane region" description="Helical" evidence="1">
    <location>
        <begin position="43"/>
        <end position="70"/>
    </location>
</feature>
<keyword evidence="1" id="KW-0812">Transmembrane</keyword>
<gene>
    <name evidence="2" type="ORF">LCGC14_1306530</name>
</gene>
<sequence length="97" mass="10693">INTLYQTFIQTTVPPDKIGRVSSIDQTLSSAITPIASLLTGPLALILGIQFLLIYCGLTGVLFILGFWLFTGIRKIDIDSKEELEKINGKIENLIIE</sequence>
<dbReference type="EMBL" id="LAZR01007672">
    <property type="protein sequence ID" value="KKM83709.1"/>
    <property type="molecule type" value="Genomic_DNA"/>
</dbReference>
<comment type="caution">
    <text evidence="2">The sequence shown here is derived from an EMBL/GenBank/DDBJ whole genome shotgun (WGS) entry which is preliminary data.</text>
</comment>
<reference evidence="2" key="1">
    <citation type="journal article" date="2015" name="Nature">
        <title>Complex archaea that bridge the gap between prokaryotes and eukaryotes.</title>
        <authorList>
            <person name="Spang A."/>
            <person name="Saw J.H."/>
            <person name="Jorgensen S.L."/>
            <person name="Zaremba-Niedzwiedzka K."/>
            <person name="Martijn J."/>
            <person name="Lind A.E."/>
            <person name="van Eijk R."/>
            <person name="Schleper C."/>
            <person name="Guy L."/>
            <person name="Ettema T.J."/>
        </authorList>
    </citation>
    <scope>NUCLEOTIDE SEQUENCE</scope>
</reference>
<evidence type="ECO:0008006" key="3">
    <source>
        <dbReference type="Google" id="ProtNLM"/>
    </source>
</evidence>
<accession>A0A0F9KNJ1</accession>
<organism evidence="2">
    <name type="scientific">marine sediment metagenome</name>
    <dbReference type="NCBI Taxonomy" id="412755"/>
    <lineage>
        <taxon>unclassified sequences</taxon>
        <taxon>metagenomes</taxon>
        <taxon>ecological metagenomes</taxon>
    </lineage>
</organism>
<feature type="non-terminal residue" evidence="2">
    <location>
        <position position="1"/>
    </location>
</feature>
<evidence type="ECO:0000313" key="2">
    <source>
        <dbReference type="EMBL" id="KKM83709.1"/>
    </source>
</evidence>
<name>A0A0F9KNJ1_9ZZZZ</name>
<evidence type="ECO:0000256" key="1">
    <source>
        <dbReference type="SAM" id="Phobius"/>
    </source>
</evidence>
<dbReference type="SUPFAM" id="SSF103473">
    <property type="entry name" value="MFS general substrate transporter"/>
    <property type="match status" value="1"/>
</dbReference>
<keyword evidence="1" id="KW-0472">Membrane</keyword>
<protein>
    <recommendedName>
        <fullName evidence="3">Major facilitator superfamily (MFS) profile domain-containing protein</fullName>
    </recommendedName>
</protein>
<dbReference type="AlphaFoldDB" id="A0A0F9KNJ1"/>
<keyword evidence="1" id="KW-1133">Transmembrane helix</keyword>
<proteinExistence type="predicted"/>